<organism evidence="1 2">
    <name type="scientific">Solanum pennellii</name>
    <name type="common">Tomato</name>
    <name type="synonym">Lycopersicon pennellii</name>
    <dbReference type="NCBI Taxonomy" id="28526"/>
    <lineage>
        <taxon>Eukaryota</taxon>
        <taxon>Viridiplantae</taxon>
        <taxon>Streptophyta</taxon>
        <taxon>Embryophyta</taxon>
        <taxon>Tracheophyta</taxon>
        <taxon>Spermatophyta</taxon>
        <taxon>Magnoliopsida</taxon>
        <taxon>eudicotyledons</taxon>
        <taxon>Gunneridae</taxon>
        <taxon>Pentapetalae</taxon>
        <taxon>asterids</taxon>
        <taxon>lamiids</taxon>
        <taxon>Solanales</taxon>
        <taxon>Solanaceae</taxon>
        <taxon>Solanoideae</taxon>
        <taxon>Solaneae</taxon>
        <taxon>Solanum</taxon>
        <taxon>Solanum subgen. Lycopersicon</taxon>
    </lineage>
</organism>
<evidence type="ECO:0000313" key="2">
    <source>
        <dbReference type="RefSeq" id="XP_027769995.1"/>
    </source>
</evidence>
<dbReference type="InterPro" id="IPR052147">
    <property type="entry name" value="PP2-like/Lectin"/>
</dbReference>
<proteinExistence type="predicted"/>
<dbReference type="RefSeq" id="XP_027769995.1">
    <property type="nucleotide sequence ID" value="XM_027914194.1"/>
</dbReference>
<name>A0ABM1V2M7_SOLPN</name>
<accession>A0ABM1V2M7</accession>
<dbReference type="PANTHER" id="PTHR48478">
    <property type="entry name" value="LECTIN-LIKE"/>
    <property type="match status" value="1"/>
</dbReference>
<dbReference type="Proteomes" id="UP000694930">
    <property type="component" value="Chromosome 2"/>
</dbReference>
<dbReference type="PANTHER" id="PTHR48478:SF1">
    <property type="entry name" value="LECTIN-LIKE"/>
    <property type="match status" value="1"/>
</dbReference>
<gene>
    <name evidence="2" type="primary">LOC114073855</name>
</gene>
<dbReference type="Pfam" id="PF14299">
    <property type="entry name" value="PP2"/>
    <property type="match status" value="1"/>
</dbReference>
<dbReference type="GeneID" id="114073855"/>
<protein>
    <submittedName>
        <fullName evidence="2">Lectin-like</fullName>
    </submittedName>
</protein>
<sequence length="240" mass="27655">MLAVGSSTPQMGAKNIIICKLIKAIDFYMSCAILRKRAKPKNNSSSSNNIRRLPRKLEEILQYEEPDVEVLLDEQIRYWIDTKTKAKCFFLYAKNLHVLWSEESSKWSLPQYKEHPSDQPVQVYEMETVLSLAVGGSFDAGKLSRGVEYKVSLVVLLKKFLSGWEFPLQTILVKPDGTKEHQSTEDLMEKPKRKWIKIQLGTFMIPQEMESITNLEFYVHERKGRKLKMGLVIKGVEVSV</sequence>
<reference evidence="1" key="1">
    <citation type="journal article" date="2014" name="Nat. Genet.">
        <title>The genome of the stress-tolerant wild tomato species Solanum pennellii.</title>
        <authorList>
            <person name="Bolger A."/>
            <person name="Scossa F."/>
            <person name="Bolger M.E."/>
            <person name="Lanz C."/>
            <person name="Maumus F."/>
            <person name="Tohge T."/>
            <person name="Quesneville H."/>
            <person name="Alseekh S."/>
            <person name="Sorensen I."/>
            <person name="Lichtenstein G."/>
            <person name="Fich E.A."/>
            <person name="Conte M."/>
            <person name="Keller H."/>
            <person name="Schneeberger K."/>
            <person name="Schwacke R."/>
            <person name="Ofner I."/>
            <person name="Vrebalov J."/>
            <person name="Xu Y."/>
            <person name="Osorio S."/>
            <person name="Aflitos S.A."/>
            <person name="Schijlen E."/>
            <person name="Jimenez-Gomez J.M."/>
            <person name="Ryngajllo M."/>
            <person name="Kimura S."/>
            <person name="Kumar R."/>
            <person name="Koenig D."/>
            <person name="Headland L.R."/>
            <person name="Maloof J.N."/>
            <person name="Sinha N."/>
            <person name="van Ham R.C."/>
            <person name="Lankhorst R.K."/>
            <person name="Mao L."/>
            <person name="Vogel A."/>
            <person name="Arsova B."/>
            <person name="Panstruga R."/>
            <person name="Fei Z."/>
            <person name="Rose J.K."/>
            <person name="Zamir D."/>
            <person name="Carrari F."/>
            <person name="Giovannoni J.J."/>
            <person name="Weigel D."/>
            <person name="Usadel B."/>
            <person name="Fernie A.R."/>
        </authorList>
    </citation>
    <scope>NUCLEOTIDE SEQUENCE [LARGE SCALE GENOMIC DNA]</scope>
    <source>
        <strain evidence="1">cv. LA0716</strain>
    </source>
</reference>
<dbReference type="InterPro" id="IPR025886">
    <property type="entry name" value="PP2-like"/>
</dbReference>
<evidence type="ECO:0000313" key="1">
    <source>
        <dbReference type="Proteomes" id="UP000694930"/>
    </source>
</evidence>
<keyword evidence="1" id="KW-1185">Reference proteome</keyword>
<reference evidence="2" key="2">
    <citation type="submission" date="2025-08" db="UniProtKB">
        <authorList>
            <consortium name="RefSeq"/>
        </authorList>
    </citation>
    <scope>IDENTIFICATION</scope>
</reference>